<dbReference type="Pfam" id="PF00300">
    <property type="entry name" value="His_Phos_1"/>
    <property type="match status" value="1"/>
</dbReference>
<dbReference type="InterPro" id="IPR029033">
    <property type="entry name" value="His_PPase_superfam"/>
</dbReference>
<proteinExistence type="predicted"/>
<keyword evidence="2" id="KW-1185">Reference proteome</keyword>
<organism evidence="1 2">
    <name type="scientific">Roseateles albus</name>
    <dbReference type="NCBI Taxonomy" id="2987525"/>
    <lineage>
        <taxon>Bacteria</taxon>
        <taxon>Pseudomonadati</taxon>
        <taxon>Pseudomonadota</taxon>
        <taxon>Betaproteobacteria</taxon>
        <taxon>Burkholderiales</taxon>
        <taxon>Sphaerotilaceae</taxon>
        <taxon>Roseateles</taxon>
    </lineage>
</organism>
<dbReference type="Proteomes" id="UP001221189">
    <property type="component" value="Unassembled WGS sequence"/>
</dbReference>
<dbReference type="Gene3D" id="3.40.50.1240">
    <property type="entry name" value="Phosphoglycerate mutase-like"/>
    <property type="match status" value="1"/>
</dbReference>
<comment type="caution">
    <text evidence="1">The sequence shown here is derived from an EMBL/GenBank/DDBJ whole genome shotgun (WGS) entry which is preliminary data.</text>
</comment>
<dbReference type="SUPFAM" id="SSF53254">
    <property type="entry name" value="Phosphoglycerate mutase-like"/>
    <property type="match status" value="1"/>
</dbReference>
<dbReference type="InterPro" id="IPR013078">
    <property type="entry name" value="His_Pase_superF_clade-1"/>
</dbReference>
<evidence type="ECO:0000313" key="1">
    <source>
        <dbReference type="EMBL" id="MDC8770055.1"/>
    </source>
</evidence>
<protein>
    <submittedName>
        <fullName evidence="1">Histidine phosphatase family protein</fullName>
    </submittedName>
</protein>
<dbReference type="EMBL" id="JAQQXT010000001">
    <property type="protein sequence ID" value="MDC8770055.1"/>
    <property type="molecule type" value="Genomic_DNA"/>
</dbReference>
<accession>A0ABT5KAL3</accession>
<sequence>MRTALVSLLCLLPVQVWSEPSQVLLVRHAERALEPAGDPALSPAGQQRAQALAAALTQAGVTAIITTEFRRSAETAAALAAQLGIRPQVIPARGPDAAAHVGAVAAAIRAQNGAVLVVGHSNTLPAIAAALGAPLLPDLCESSFSHFWVLTPNAQLGAAPALLRLRYGAADEMPSAGAATGCQ</sequence>
<reference evidence="1 2" key="1">
    <citation type="submission" date="2022-10" db="EMBL/GenBank/DDBJ databases">
        <title>Paucibacter sp. hw1 Genome sequencing.</title>
        <authorList>
            <person name="Park S."/>
        </authorList>
    </citation>
    <scope>NUCLEOTIDE SEQUENCE [LARGE SCALE GENOMIC DNA]</scope>
    <source>
        <strain evidence="2">hw1</strain>
    </source>
</reference>
<evidence type="ECO:0000313" key="2">
    <source>
        <dbReference type="Proteomes" id="UP001221189"/>
    </source>
</evidence>
<dbReference type="SMART" id="SM00855">
    <property type="entry name" value="PGAM"/>
    <property type="match status" value="1"/>
</dbReference>
<name>A0ABT5KAL3_9BURK</name>
<gene>
    <name evidence="1" type="ORF">PRZ03_00630</name>
</gene>